<name>A0ABD5NQJ9_9EURY</name>
<reference evidence="2 3" key="1">
    <citation type="journal article" date="2019" name="Int. J. Syst. Evol. Microbiol.">
        <title>The Global Catalogue of Microorganisms (GCM) 10K type strain sequencing project: providing services to taxonomists for standard genome sequencing and annotation.</title>
        <authorList>
            <consortium name="The Broad Institute Genomics Platform"/>
            <consortium name="The Broad Institute Genome Sequencing Center for Infectious Disease"/>
            <person name="Wu L."/>
            <person name="Ma J."/>
        </authorList>
    </citation>
    <scope>NUCLEOTIDE SEQUENCE [LARGE SCALE GENOMIC DNA]</scope>
    <source>
        <strain evidence="2 3">IBRC-M 10256</strain>
    </source>
</reference>
<dbReference type="GeneID" id="73901967"/>
<dbReference type="AlphaFoldDB" id="A0ABD5NQJ9"/>
<sequence>MADTKRGRDKQARDEEERQRERELEQELERGDEVEPTDESEYDADALETEDQPTCHRRGCDEPAAFRVLERYEEDTGHGTVEAVATMCRDHTAEEGPVNLDKAGPDYVFRIDPLTEPDGADGE</sequence>
<protein>
    <recommendedName>
        <fullName evidence="4">HNH endonuclease</fullName>
    </recommendedName>
</protein>
<accession>A0ABD5NQJ9</accession>
<comment type="caution">
    <text evidence="2">The sequence shown here is derived from an EMBL/GenBank/DDBJ whole genome shotgun (WGS) entry which is preliminary data.</text>
</comment>
<feature type="region of interest" description="Disordered" evidence="1">
    <location>
        <begin position="1"/>
        <end position="59"/>
    </location>
</feature>
<evidence type="ECO:0000256" key="1">
    <source>
        <dbReference type="SAM" id="MobiDB-lite"/>
    </source>
</evidence>
<gene>
    <name evidence="2" type="ORF">ACFOUR_13185</name>
</gene>
<evidence type="ECO:0000313" key="3">
    <source>
        <dbReference type="Proteomes" id="UP001595846"/>
    </source>
</evidence>
<feature type="compositionally biased region" description="Basic and acidic residues" evidence="1">
    <location>
        <begin position="1"/>
        <end position="33"/>
    </location>
</feature>
<evidence type="ECO:0000313" key="2">
    <source>
        <dbReference type="EMBL" id="MFC3959312.1"/>
    </source>
</evidence>
<organism evidence="2 3">
    <name type="scientific">Halovivax cerinus</name>
    <dbReference type="NCBI Taxonomy" id="1487865"/>
    <lineage>
        <taxon>Archaea</taxon>
        <taxon>Methanobacteriati</taxon>
        <taxon>Methanobacteriota</taxon>
        <taxon>Stenosarchaea group</taxon>
        <taxon>Halobacteria</taxon>
        <taxon>Halobacteriales</taxon>
        <taxon>Natrialbaceae</taxon>
        <taxon>Halovivax</taxon>
    </lineage>
</organism>
<feature type="compositionally biased region" description="Acidic residues" evidence="1">
    <location>
        <begin position="34"/>
        <end position="51"/>
    </location>
</feature>
<keyword evidence="3" id="KW-1185">Reference proteome</keyword>
<evidence type="ECO:0008006" key="4">
    <source>
        <dbReference type="Google" id="ProtNLM"/>
    </source>
</evidence>
<dbReference type="EMBL" id="JBHSAQ010000011">
    <property type="protein sequence ID" value="MFC3959312.1"/>
    <property type="molecule type" value="Genomic_DNA"/>
</dbReference>
<proteinExistence type="predicted"/>
<dbReference type="RefSeq" id="WP_256532859.1">
    <property type="nucleotide sequence ID" value="NZ_CP101824.1"/>
</dbReference>
<dbReference type="Proteomes" id="UP001595846">
    <property type="component" value="Unassembled WGS sequence"/>
</dbReference>